<dbReference type="AlphaFoldDB" id="A0AAU7T853"/>
<dbReference type="PANTHER" id="PTHR23026">
    <property type="entry name" value="NADPH NITROREDUCTASE"/>
    <property type="match status" value="1"/>
</dbReference>
<dbReference type="GO" id="GO:0016491">
    <property type="term" value="F:oxidoreductase activity"/>
    <property type="evidence" value="ECO:0007669"/>
    <property type="project" value="InterPro"/>
</dbReference>
<proteinExistence type="predicted"/>
<name>A0AAU7T853_9ACTN</name>
<dbReference type="NCBIfam" id="NF047509">
    <property type="entry name" value="Rv3131_FMN_oxido"/>
    <property type="match status" value="1"/>
</dbReference>
<dbReference type="PANTHER" id="PTHR23026:SF123">
    <property type="entry name" value="NAD(P)H NITROREDUCTASE RV3131-RELATED"/>
    <property type="match status" value="1"/>
</dbReference>
<dbReference type="InterPro" id="IPR000415">
    <property type="entry name" value="Nitroreductase-like"/>
</dbReference>
<organism evidence="1">
    <name type="scientific">Kribbella sp. HUAS MG21</name>
    <dbReference type="NCBI Taxonomy" id="3160966"/>
    <lineage>
        <taxon>Bacteria</taxon>
        <taxon>Bacillati</taxon>
        <taxon>Actinomycetota</taxon>
        <taxon>Actinomycetes</taxon>
        <taxon>Propionibacteriales</taxon>
        <taxon>Kribbellaceae</taxon>
        <taxon>Kribbella</taxon>
    </lineage>
</organism>
<dbReference type="SUPFAM" id="SSF55469">
    <property type="entry name" value="FMN-dependent nitroreductase-like"/>
    <property type="match status" value="2"/>
</dbReference>
<dbReference type="RefSeq" id="WP_350275766.1">
    <property type="nucleotide sequence ID" value="NZ_CP158165.1"/>
</dbReference>
<dbReference type="InterPro" id="IPR050627">
    <property type="entry name" value="Nitroreductase/BluB"/>
</dbReference>
<evidence type="ECO:0000313" key="1">
    <source>
        <dbReference type="EMBL" id="XBV22927.1"/>
    </source>
</evidence>
<protein>
    <recommendedName>
        <fullName evidence="2">Nitroreductase</fullName>
    </recommendedName>
</protein>
<dbReference type="Gene3D" id="3.40.109.10">
    <property type="entry name" value="NADH Oxidase"/>
    <property type="match status" value="1"/>
</dbReference>
<sequence>MSTTQYLTKDEVGILLTAAAHAPSMHNTQPWQFDIQGAVIDVLRDAERTLPVADTAGRMTRIGLGAAAFNLRVAAAVLGHETTLAFEPDPAVPAVAVRVFLAGRKVPVPGLSSLYGEVGRRHTYRGPMLDAAVPPEARRALTEAARAEGAQLHWLDGHQRTELGRILAVANERDIHDEDRLHERMRWIGGERDGDGVPEAALGPLPEGPAAVRDLAAGFDRDGRGRAVFEHKPAIAILSTVSEDSHAWIRAGLALQHVLLTASSYDLATSFLNQALEYADLREDVRRLIGRTSWPQLIIRCGYPAQSSNHAPRRPWEATLEEWR</sequence>
<dbReference type="EMBL" id="CP158165">
    <property type="protein sequence ID" value="XBV22927.1"/>
    <property type="molecule type" value="Genomic_DNA"/>
</dbReference>
<gene>
    <name evidence="1" type="ORF">ABN611_30715</name>
</gene>
<reference evidence="1" key="1">
    <citation type="submission" date="2024-06" db="EMBL/GenBank/DDBJ databases">
        <title>Kribbella sp. strain HUAS MG21 genome sequences.</title>
        <authorList>
            <person name="Mo P."/>
        </authorList>
    </citation>
    <scope>NUCLEOTIDE SEQUENCE</scope>
    <source>
        <strain evidence="1">HUAS MG21</strain>
    </source>
</reference>
<evidence type="ECO:0008006" key="2">
    <source>
        <dbReference type="Google" id="ProtNLM"/>
    </source>
</evidence>
<accession>A0AAU7T853</accession>